<dbReference type="InterPro" id="IPR000551">
    <property type="entry name" value="MerR-type_HTH_dom"/>
</dbReference>
<dbReference type="InterPro" id="IPR047057">
    <property type="entry name" value="MerR_fam"/>
</dbReference>
<dbReference type="Gene3D" id="1.10.1660.10">
    <property type="match status" value="1"/>
</dbReference>
<evidence type="ECO:0000313" key="4">
    <source>
        <dbReference type="Proteomes" id="UP000295636"/>
    </source>
</evidence>
<sequence>MNLTINEVANKFGLSAHTLRYYDKEGLLPFIARNKAGNRMFTELDLNWVALICCLKDTGMQIKEIKQYSDWCTQGSGTIEARKTMLTAHRNQVLKQIDDLKKNLELIDSKIAIYEDPDKAREMDGHLDQIITNN</sequence>
<dbReference type="EMBL" id="SMRT01000012">
    <property type="protein sequence ID" value="TDF94720.1"/>
    <property type="molecule type" value="Genomic_DNA"/>
</dbReference>
<dbReference type="RefSeq" id="WP_133232295.1">
    <property type="nucleotide sequence ID" value="NZ_SMRT01000012.1"/>
</dbReference>
<dbReference type="SMART" id="SM00422">
    <property type="entry name" value="HTH_MERR"/>
    <property type="match status" value="1"/>
</dbReference>
<name>A0A4R5KK51_9BACL</name>
<evidence type="ECO:0000259" key="2">
    <source>
        <dbReference type="PROSITE" id="PS50937"/>
    </source>
</evidence>
<dbReference type="PANTHER" id="PTHR30204:SF82">
    <property type="entry name" value="TRANSCRIPTIONAL REGULATOR, MERR FAMILY"/>
    <property type="match status" value="1"/>
</dbReference>
<reference evidence="3 4" key="1">
    <citation type="submission" date="2019-03" db="EMBL/GenBank/DDBJ databases">
        <title>This is whole genome sequence of Paenibacillus sp MS74 strain.</title>
        <authorList>
            <person name="Trinh H.N."/>
        </authorList>
    </citation>
    <scope>NUCLEOTIDE SEQUENCE [LARGE SCALE GENOMIC DNA]</scope>
    <source>
        <strain evidence="3 4">MS74</strain>
    </source>
</reference>
<accession>A0A4R5KK51</accession>
<comment type="caution">
    <text evidence="3">The sequence shown here is derived from an EMBL/GenBank/DDBJ whole genome shotgun (WGS) entry which is preliminary data.</text>
</comment>
<dbReference type="Proteomes" id="UP000295636">
    <property type="component" value="Unassembled WGS sequence"/>
</dbReference>
<keyword evidence="1" id="KW-0238">DNA-binding</keyword>
<keyword evidence="4" id="KW-1185">Reference proteome</keyword>
<dbReference type="AlphaFoldDB" id="A0A4R5KK51"/>
<dbReference type="OrthoDB" id="9811174at2"/>
<dbReference type="Pfam" id="PF13411">
    <property type="entry name" value="MerR_1"/>
    <property type="match status" value="1"/>
</dbReference>
<dbReference type="InterPro" id="IPR009061">
    <property type="entry name" value="DNA-bd_dom_put_sf"/>
</dbReference>
<dbReference type="PRINTS" id="PR00040">
    <property type="entry name" value="HTHMERR"/>
</dbReference>
<proteinExistence type="predicted"/>
<evidence type="ECO:0000256" key="1">
    <source>
        <dbReference type="ARBA" id="ARBA00023125"/>
    </source>
</evidence>
<evidence type="ECO:0000313" key="3">
    <source>
        <dbReference type="EMBL" id="TDF94720.1"/>
    </source>
</evidence>
<feature type="domain" description="HTH merR-type" evidence="2">
    <location>
        <begin position="2"/>
        <end position="71"/>
    </location>
</feature>
<dbReference type="GO" id="GO:0003700">
    <property type="term" value="F:DNA-binding transcription factor activity"/>
    <property type="evidence" value="ECO:0007669"/>
    <property type="project" value="InterPro"/>
</dbReference>
<dbReference type="GO" id="GO:0003677">
    <property type="term" value="F:DNA binding"/>
    <property type="evidence" value="ECO:0007669"/>
    <property type="project" value="UniProtKB-KW"/>
</dbReference>
<protein>
    <submittedName>
        <fullName evidence="3">MerR family transcriptional regulator</fullName>
    </submittedName>
</protein>
<gene>
    <name evidence="3" type="ORF">E1757_22445</name>
</gene>
<organism evidence="3 4">
    <name type="scientific">Paenibacillus piri</name>
    <dbReference type="NCBI Taxonomy" id="2547395"/>
    <lineage>
        <taxon>Bacteria</taxon>
        <taxon>Bacillati</taxon>
        <taxon>Bacillota</taxon>
        <taxon>Bacilli</taxon>
        <taxon>Bacillales</taxon>
        <taxon>Paenibacillaceae</taxon>
        <taxon>Paenibacillus</taxon>
    </lineage>
</organism>
<dbReference type="SUPFAM" id="SSF46955">
    <property type="entry name" value="Putative DNA-binding domain"/>
    <property type="match status" value="1"/>
</dbReference>
<dbReference type="PROSITE" id="PS50937">
    <property type="entry name" value="HTH_MERR_2"/>
    <property type="match status" value="1"/>
</dbReference>
<dbReference type="PANTHER" id="PTHR30204">
    <property type="entry name" value="REDOX-CYCLING DRUG-SENSING TRANSCRIPTIONAL ACTIVATOR SOXR"/>
    <property type="match status" value="1"/>
</dbReference>
<dbReference type="CDD" id="cd01109">
    <property type="entry name" value="HTH_YyaN"/>
    <property type="match status" value="1"/>
</dbReference>